<dbReference type="AlphaFoldDB" id="A0A0N8Q005"/>
<dbReference type="EMBL" id="KQ474082">
    <property type="protein sequence ID" value="KPV73781.1"/>
    <property type="molecule type" value="Genomic_DNA"/>
</dbReference>
<accession>A0A0N8Q005</accession>
<dbReference type="SUPFAM" id="SSF57903">
    <property type="entry name" value="FYVE/PHD zinc finger"/>
    <property type="match status" value="1"/>
</dbReference>
<dbReference type="GO" id="GO:0008270">
    <property type="term" value="F:zinc ion binding"/>
    <property type="evidence" value="ECO:0007669"/>
    <property type="project" value="UniProtKB-KW"/>
</dbReference>
<evidence type="ECO:0000256" key="1">
    <source>
        <dbReference type="ARBA" id="ARBA00022723"/>
    </source>
</evidence>
<sequence>MVDSLSAPDWADAPYCTRCRTDFSTFNRKHHCRNCGHVFDAQCSSGSAPLPHYGILEPVRVCDGCLK</sequence>
<dbReference type="GO" id="GO:0005769">
    <property type="term" value="C:early endosome"/>
    <property type="evidence" value="ECO:0007669"/>
    <property type="project" value="TreeGrafter"/>
</dbReference>
<evidence type="ECO:0000313" key="7">
    <source>
        <dbReference type="Proteomes" id="UP000053890"/>
    </source>
</evidence>
<evidence type="ECO:0000256" key="2">
    <source>
        <dbReference type="ARBA" id="ARBA00022771"/>
    </source>
</evidence>
<keyword evidence="1" id="KW-0479">Metal-binding</keyword>
<name>A0A0N8Q005_RHOGW</name>
<dbReference type="InterPro" id="IPR017073">
    <property type="entry name" value="HGS/VPS27"/>
</dbReference>
<dbReference type="PANTHER" id="PTHR46275">
    <property type="entry name" value="HEPATOCYTE GROWTH FACTOR-REGULATED TYROSINE KINASE SUBSTRATE"/>
    <property type="match status" value="1"/>
</dbReference>
<proteinExistence type="predicted"/>
<dbReference type="InterPro" id="IPR011011">
    <property type="entry name" value="Znf_FYVE_PHD"/>
</dbReference>
<dbReference type="Pfam" id="PF01363">
    <property type="entry name" value="FYVE"/>
    <property type="match status" value="1"/>
</dbReference>
<gene>
    <name evidence="6" type="ORF">RHOBADRAFT_16920</name>
</gene>
<dbReference type="PROSITE" id="PS50178">
    <property type="entry name" value="ZF_FYVE"/>
    <property type="match status" value="1"/>
</dbReference>
<dbReference type="GeneID" id="28972792"/>
<dbReference type="STRING" id="578459.A0A0N8Q005"/>
<dbReference type="InterPro" id="IPR013083">
    <property type="entry name" value="Znf_RING/FYVE/PHD"/>
</dbReference>
<evidence type="ECO:0000256" key="3">
    <source>
        <dbReference type="ARBA" id="ARBA00022833"/>
    </source>
</evidence>
<dbReference type="GO" id="GO:0032456">
    <property type="term" value="P:endocytic recycling"/>
    <property type="evidence" value="ECO:0007669"/>
    <property type="project" value="TreeGrafter"/>
</dbReference>
<reference evidence="6 7" key="1">
    <citation type="journal article" date="2015" name="Front. Microbiol.">
        <title>Genome sequence of the plant growth promoting endophytic yeast Rhodotorula graminis WP1.</title>
        <authorList>
            <person name="Firrincieli A."/>
            <person name="Otillar R."/>
            <person name="Salamov A."/>
            <person name="Schmutz J."/>
            <person name="Khan Z."/>
            <person name="Redman R.S."/>
            <person name="Fleck N.D."/>
            <person name="Lindquist E."/>
            <person name="Grigoriev I.V."/>
            <person name="Doty S.L."/>
        </authorList>
    </citation>
    <scope>NUCLEOTIDE SEQUENCE [LARGE SCALE GENOMIC DNA]</scope>
    <source>
        <strain evidence="6 7">WP1</strain>
    </source>
</reference>
<keyword evidence="3" id="KW-0862">Zinc</keyword>
<dbReference type="RefSeq" id="XP_018269830.1">
    <property type="nucleotide sequence ID" value="XM_018412343.1"/>
</dbReference>
<keyword evidence="7" id="KW-1185">Reference proteome</keyword>
<dbReference type="InterPro" id="IPR000306">
    <property type="entry name" value="Znf_FYVE"/>
</dbReference>
<dbReference type="PANTHER" id="PTHR46275:SF1">
    <property type="entry name" value="HEPATOCYTE GROWTH FACTOR-REGULATED TYROSINE KINASE SUBSTRATE"/>
    <property type="match status" value="1"/>
</dbReference>
<evidence type="ECO:0000256" key="4">
    <source>
        <dbReference type="PROSITE-ProRule" id="PRU00091"/>
    </source>
</evidence>
<feature type="domain" description="FYVE-type" evidence="5">
    <location>
        <begin position="10"/>
        <end position="67"/>
    </location>
</feature>
<evidence type="ECO:0000259" key="5">
    <source>
        <dbReference type="PROSITE" id="PS50178"/>
    </source>
</evidence>
<organism evidence="6 7">
    <name type="scientific">Rhodotorula graminis (strain WP1)</name>
    <dbReference type="NCBI Taxonomy" id="578459"/>
    <lineage>
        <taxon>Eukaryota</taxon>
        <taxon>Fungi</taxon>
        <taxon>Dikarya</taxon>
        <taxon>Basidiomycota</taxon>
        <taxon>Pucciniomycotina</taxon>
        <taxon>Microbotryomycetes</taxon>
        <taxon>Sporidiobolales</taxon>
        <taxon>Sporidiobolaceae</taxon>
        <taxon>Rhodotorula</taxon>
    </lineage>
</organism>
<keyword evidence="2 4" id="KW-0863">Zinc-finger</keyword>
<evidence type="ECO:0000313" key="6">
    <source>
        <dbReference type="EMBL" id="KPV73781.1"/>
    </source>
</evidence>
<dbReference type="GO" id="GO:0031623">
    <property type="term" value="P:receptor internalization"/>
    <property type="evidence" value="ECO:0007669"/>
    <property type="project" value="TreeGrafter"/>
</dbReference>
<dbReference type="OrthoDB" id="957735at2759"/>
<dbReference type="Proteomes" id="UP000053890">
    <property type="component" value="Unassembled WGS sequence"/>
</dbReference>
<dbReference type="Gene3D" id="3.30.40.10">
    <property type="entry name" value="Zinc/RING finger domain, C3HC4 (zinc finger)"/>
    <property type="match status" value="1"/>
</dbReference>
<dbReference type="InterPro" id="IPR017455">
    <property type="entry name" value="Znf_FYVE-rel"/>
</dbReference>
<dbReference type="GO" id="GO:0043130">
    <property type="term" value="F:ubiquitin binding"/>
    <property type="evidence" value="ECO:0007669"/>
    <property type="project" value="TreeGrafter"/>
</dbReference>
<dbReference type="SMART" id="SM00064">
    <property type="entry name" value="FYVE"/>
    <property type="match status" value="1"/>
</dbReference>
<protein>
    <recommendedName>
        <fullName evidence="5">FYVE-type domain-containing protein</fullName>
    </recommendedName>
</protein>
<feature type="non-terminal residue" evidence="6">
    <location>
        <position position="67"/>
    </location>
</feature>